<gene>
    <name evidence="2" type="ORF">ACFS25_22895</name>
</gene>
<organism evidence="2 3">
    <name type="scientific">Spirosoma flavum</name>
    <dbReference type="NCBI Taxonomy" id="2048557"/>
    <lineage>
        <taxon>Bacteria</taxon>
        <taxon>Pseudomonadati</taxon>
        <taxon>Bacteroidota</taxon>
        <taxon>Cytophagia</taxon>
        <taxon>Cytophagales</taxon>
        <taxon>Cytophagaceae</taxon>
        <taxon>Spirosoma</taxon>
    </lineage>
</organism>
<evidence type="ECO:0000256" key="1">
    <source>
        <dbReference type="SAM" id="SignalP"/>
    </source>
</evidence>
<dbReference type="EMBL" id="JBHUOM010000023">
    <property type="protein sequence ID" value="MFD2936648.1"/>
    <property type="molecule type" value="Genomic_DNA"/>
</dbReference>
<keyword evidence="1" id="KW-0732">Signal</keyword>
<dbReference type="InterPro" id="IPR017850">
    <property type="entry name" value="Alkaline_phosphatase_core_sf"/>
</dbReference>
<reference evidence="3" key="1">
    <citation type="journal article" date="2019" name="Int. J. Syst. Evol. Microbiol.">
        <title>The Global Catalogue of Microorganisms (GCM) 10K type strain sequencing project: providing services to taxonomists for standard genome sequencing and annotation.</title>
        <authorList>
            <consortium name="The Broad Institute Genomics Platform"/>
            <consortium name="The Broad Institute Genome Sequencing Center for Infectious Disease"/>
            <person name="Wu L."/>
            <person name="Ma J."/>
        </authorList>
    </citation>
    <scope>NUCLEOTIDE SEQUENCE [LARGE SCALE GENOMIC DNA]</scope>
    <source>
        <strain evidence="3">KCTC 52490</strain>
    </source>
</reference>
<dbReference type="InterPro" id="IPR002591">
    <property type="entry name" value="Phosphodiest/P_Trfase"/>
</dbReference>
<proteinExistence type="predicted"/>
<comment type="caution">
    <text evidence="2">The sequence shown here is derived from an EMBL/GenBank/DDBJ whole genome shotgun (WGS) entry which is preliminary data.</text>
</comment>
<accession>A0ABW6AQF6</accession>
<evidence type="ECO:0000313" key="3">
    <source>
        <dbReference type="Proteomes" id="UP001597512"/>
    </source>
</evidence>
<dbReference type="RefSeq" id="WP_381505634.1">
    <property type="nucleotide sequence ID" value="NZ_JBHUOM010000023.1"/>
</dbReference>
<feature type="signal peptide" evidence="1">
    <location>
        <begin position="1"/>
        <end position="18"/>
    </location>
</feature>
<protein>
    <submittedName>
        <fullName evidence="2">Alkaline phosphatase family protein</fullName>
    </submittedName>
</protein>
<dbReference type="SUPFAM" id="SSF53649">
    <property type="entry name" value="Alkaline phosphatase-like"/>
    <property type="match status" value="1"/>
</dbReference>
<evidence type="ECO:0000313" key="2">
    <source>
        <dbReference type="EMBL" id="MFD2936648.1"/>
    </source>
</evidence>
<keyword evidence="3" id="KW-1185">Reference proteome</keyword>
<name>A0ABW6AQF6_9BACT</name>
<dbReference type="Pfam" id="PF01663">
    <property type="entry name" value="Phosphodiest"/>
    <property type="match status" value="1"/>
</dbReference>
<dbReference type="Proteomes" id="UP001597512">
    <property type="component" value="Unassembled WGS sequence"/>
</dbReference>
<dbReference type="Gene3D" id="3.40.720.10">
    <property type="entry name" value="Alkaline Phosphatase, subunit A"/>
    <property type="match status" value="1"/>
</dbReference>
<feature type="chain" id="PRO_5045301120" evidence="1">
    <location>
        <begin position="19"/>
        <end position="360"/>
    </location>
</feature>
<sequence length="360" mass="40252">MRLLCLWFSVLMGGSALAQPAQNLILVTLDGVRWQEVFNGADSTLLFDPAYSRDTASARKQFWAATTTERRKRIMPFLWNMIGQQGQLYGNRQQGNRVNVSNPHWFSYPGYNEILSGYADDRIKSNDKIDNPNTTVLEFLNQQPGLAGKVAVFSSWDVIEAAVNEHRSGIPANSANEPTRPVTSADSVLSDMTTLYPRDFGDGVRADFLTYFSARQYVKQKQPRILFLSFDETDELAHAGRYYDHLRMVKSIDSYLADLWQLVQKMPQYAGKTAILVTTDHGRGHTPKARWKDHGTKTADSYQIWIAAMGPGIRATGEQAGGPVLFQNQIAATLARLLGFDFKSDHPVGAPIDTIIDATR</sequence>